<dbReference type="AlphaFoldDB" id="A0A0F7HMP3"/>
<protein>
    <submittedName>
        <fullName evidence="3">Phospholipase/carboxylesterase</fullName>
    </submittedName>
</protein>
<reference evidence="3 5" key="3">
    <citation type="submission" date="2016-10" db="EMBL/GenBank/DDBJ databases">
        <authorList>
            <person name="Varghese N."/>
            <person name="Submissions S."/>
        </authorList>
    </citation>
    <scope>NUCLEOTIDE SEQUENCE [LARGE SCALE GENOMIC DNA]</scope>
    <source>
        <strain evidence="3 5">CGMCC 1.6501</strain>
    </source>
</reference>
<dbReference type="SUPFAM" id="SSF53474">
    <property type="entry name" value="alpha/beta-Hydrolases"/>
    <property type="match status" value="1"/>
</dbReference>
<dbReference type="Pfam" id="PF01738">
    <property type="entry name" value="DLH"/>
    <property type="match status" value="1"/>
</dbReference>
<organism evidence="3 5">
    <name type="scientific">Salinicoccus halodurans</name>
    <dbReference type="NCBI Taxonomy" id="407035"/>
    <lineage>
        <taxon>Bacteria</taxon>
        <taxon>Bacillati</taxon>
        <taxon>Bacillota</taxon>
        <taxon>Bacilli</taxon>
        <taxon>Bacillales</taxon>
        <taxon>Staphylococcaceae</taxon>
        <taxon>Salinicoccus</taxon>
    </lineage>
</organism>
<reference evidence="4" key="2">
    <citation type="submission" date="2015-04" db="EMBL/GenBank/DDBJ databases">
        <title>Complete genome sequence of Salinicoccus halodurans strain H3B36, isolated from the Qaidam basin of China.</title>
        <authorList>
            <person name="Ma Y."/>
            <person name="Jiang K."/>
            <person name="Xue Y."/>
        </authorList>
    </citation>
    <scope>NUCLEOTIDE SEQUENCE [LARGE SCALE GENOMIC DNA]</scope>
    <source>
        <strain evidence="4">H3B36</strain>
    </source>
</reference>
<dbReference type="Gene3D" id="3.40.50.1820">
    <property type="entry name" value="alpha/beta hydrolase"/>
    <property type="match status" value="1"/>
</dbReference>
<accession>A0A0F7HMP3</accession>
<evidence type="ECO:0000259" key="1">
    <source>
        <dbReference type="Pfam" id="PF01738"/>
    </source>
</evidence>
<evidence type="ECO:0000313" key="2">
    <source>
        <dbReference type="EMBL" id="AKG74834.1"/>
    </source>
</evidence>
<dbReference type="RefSeq" id="WP_046791013.1">
    <property type="nucleotide sequence ID" value="NZ_CP011366.1"/>
</dbReference>
<dbReference type="Proteomes" id="UP000034029">
    <property type="component" value="Chromosome"/>
</dbReference>
<dbReference type="OrthoDB" id="9796570at2"/>
<dbReference type="Proteomes" id="UP000183090">
    <property type="component" value="Unassembled WGS sequence"/>
</dbReference>
<evidence type="ECO:0000313" key="4">
    <source>
        <dbReference type="Proteomes" id="UP000034029"/>
    </source>
</evidence>
<dbReference type="GO" id="GO:0016787">
    <property type="term" value="F:hydrolase activity"/>
    <property type="evidence" value="ECO:0007669"/>
    <property type="project" value="InterPro"/>
</dbReference>
<evidence type="ECO:0000313" key="5">
    <source>
        <dbReference type="Proteomes" id="UP000183090"/>
    </source>
</evidence>
<keyword evidence="4" id="KW-1185">Reference proteome</keyword>
<evidence type="ECO:0000313" key="3">
    <source>
        <dbReference type="EMBL" id="SFK69653.1"/>
    </source>
</evidence>
<feature type="domain" description="Dienelactone hydrolase" evidence="1">
    <location>
        <begin position="67"/>
        <end position="178"/>
    </location>
</feature>
<proteinExistence type="predicted"/>
<name>A0A0F7HMP3_9STAP</name>
<dbReference type="EMBL" id="CP011366">
    <property type="protein sequence ID" value="AKG74834.1"/>
    <property type="molecule type" value="Genomic_DNA"/>
</dbReference>
<dbReference type="InterPro" id="IPR002925">
    <property type="entry name" value="Dienelactn_hydro"/>
</dbReference>
<dbReference type="EMBL" id="FOTB01000002">
    <property type="protein sequence ID" value="SFK69653.1"/>
    <property type="molecule type" value="Genomic_DNA"/>
</dbReference>
<sequence>MEHLFIKGKNGSDRTLILFHGTGGRETDLLEVATMVNGSANVLALRGAVDENGQTRYFKRISFHEYDQESLKEEGRRTASKIEELASVYGLDLSKAVYIGYSNGANMAAYLMLNHEIPVAGGLFLHPAYRSELIRKDILLENSVLITAGARDMMATAGEAYELKKHLELKGASVEVKLTDGGHEIVSEELMEGHVWYLKVENMMDDL</sequence>
<gene>
    <name evidence="2" type="ORF">AAT16_11925</name>
    <name evidence="3" type="ORF">SAMN05216235_1249</name>
</gene>
<dbReference type="InterPro" id="IPR029058">
    <property type="entry name" value="AB_hydrolase_fold"/>
</dbReference>
<dbReference type="KEGG" id="shv:AAT16_11925"/>
<reference evidence="2 4" key="1">
    <citation type="journal article" date="2015" name="Int. J. Syst. Evol. Microbiol.">
        <title>Complete genome sequence of Salinicoccus halodurans H3B36, isolated from the Qaidam Basin in China.</title>
        <authorList>
            <person name="Jiang K."/>
            <person name="Xue Y."/>
            <person name="Ma Y."/>
        </authorList>
    </citation>
    <scope>NUCLEOTIDE SEQUENCE [LARGE SCALE GENOMIC DNA]</scope>
    <source>
        <strain evidence="2 4">H3B36</strain>
    </source>
</reference>